<dbReference type="CDD" id="cd04301">
    <property type="entry name" value="NAT_SF"/>
    <property type="match status" value="1"/>
</dbReference>
<name>A0A7W3SYL0_9BACL</name>
<dbReference type="GO" id="GO:0005840">
    <property type="term" value="C:ribosome"/>
    <property type="evidence" value="ECO:0007669"/>
    <property type="project" value="UniProtKB-KW"/>
</dbReference>
<evidence type="ECO:0000259" key="1">
    <source>
        <dbReference type="PROSITE" id="PS51186"/>
    </source>
</evidence>
<sequence length="183" mass="20901">MMVIKQKEFNVKELSYSIRSAIIEDAKALSELRVQIDGETENMDRESGEAYIDPTGFEKIIKTDLESLRNIFLVAEIDNRIVGYSRCEGTNLKRLLHKVEFGVCVLKGFWGYSIGKNLLKESISWADSIGIKKMTLNVLETNYKAIELYKKHGFEIEGILKHDKLLADGRLYSTIVMGRFKEG</sequence>
<dbReference type="PANTHER" id="PTHR43415">
    <property type="entry name" value="SPERMIDINE N(1)-ACETYLTRANSFERASE"/>
    <property type="match status" value="1"/>
</dbReference>
<dbReference type="GO" id="GO:0016747">
    <property type="term" value="F:acyltransferase activity, transferring groups other than amino-acyl groups"/>
    <property type="evidence" value="ECO:0007669"/>
    <property type="project" value="InterPro"/>
</dbReference>
<accession>A0A7W3SYL0</accession>
<dbReference type="EMBL" id="JACJIP010000059">
    <property type="protein sequence ID" value="MBA9088629.1"/>
    <property type="molecule type" value="Genomic_DNA"/>
</dbReference>
<keyword evidence="2" id="KW-0689">Ribosomal protein</keyword>
<organism evidence="2 3">
    <name type="scientific">Fontibacillus solani</name>
    <dbReference type="NCBI Taxonomy" id="1572857"/>
    <lineage>
        <taxon>Bacteria</taxon>
        <taxon>Bacillati</taxon>
        <taxon>Bacillota</taxon>
        <taxon>Bacilli</taxon>
        <taxon>Bacillales</taxon>
        <taxon>Paenibacillaceae</taxon>
        <taxon>Fontibacillus</taxon>
    </lineage>
</organism>
<dbReference type="Pfam" id="PF00583">
    <property type="entry name" value="Acetyltransf_1"/>
    <property type="match status" value="1"/>
</dbReference>
<dbReference type="PROSITE" id="PS51186">
    <property type="entry name" value="GNAT"/>
    <property type="match status" value="1"/>
</dbReference>
<dbReference type="Proteomes" id="UP000567067">
    <property type="component" value="Unassembled WGS sequence"/>
</dbReference>
<dbReference type="Gene3D" id="3.40.630.30">
    <property type="match status" value="1"/>
</dbReference>
<reference evidence="2 3" key="1">
    <citation type="submission" date="2020-08" db="EMBL/GenBank/DDBJ databases">
        <title>Genomic Encyclopedia of Type Strains, Phase III (KMG-III): the genomes of soil and plant-associated and newly described type strains.</title>
        <authorList>
            <person name="Whitman W."/>
        </authorList>
    </citation>
    <scope>NUCLEOTIDE SEQUENCE [LARGE SCALE GENOMIC DNA]</scope>
    <source>
        <strain evidence="2 3">CECT 8693</strain>
    </source>
</reference>
<dbReference type="AlphaFoldDB" id="A0A7W3SYL0"/>
<gene>
    <name evidence="2" type="ORF">FHR92_005147</name>
</gene>
<evidence type="ECO:0000313" key="3">
    <source>
        <dbReference type="Proteomes" id="UP000567067"/>
    </source>
</evidence>
<keyword evidence="2" id="KW-0687">Ribonucleoprotein</keyword>
<proteinExistence type="predicted"/>
<dbReference type="InterPro" id="IPR016181">
    <property type="entry name" value="Acyl_CoA_acyltransferase"/>
</dbReference>
<feature type="domain" description="N-acetyltransferase" evidence="1">
    <location>
        <begin position="16"/>
        <end position="182"/>
    </location>
</feature>
<protein>
    <submittedName>
        <fullName evidence="2">Ribosomal protein S18 acetylase RimI-like enzyme</fullName>
    </submittedName>
</protein>
<comment type="caution">
    <text evidence="2">The sequence shown here is derived from an EMBL/GenBank/DDBJ whole genome shotgun (WGS) entry which is preliminary data.</text>
</comment>
<dbReference type="InterPro" id="IPR000182">
    <property type="entry name" value="GNAT_dom"/>
</dbReference>
<dbReference type="PANTHER" id="PTHR43415:SF3">
    <property type="entry name" value="GNAT-FAMILY ACETYLTRANSFERASE"/>
    <property type="match status" value="1"/>
</dbReference>
<evidence type="ECO:0000313" key="2">
    <source>
        <dbReference type="EMBL" id="MBA9088629.1"/>
    </source>
</evidence>
<keyword evidence="3" id="KW-1185">Reference proteome</keyword>
<dbReference type="SUPFAM" id="SSF55729">
    <property type="entry name" value="Acyl-CoA N-acyltransferases (Nat)"/>
    <property type="match status" value="1"/>
</dbReference>